<feature type="compositionally biased region" description="Basic and acidic residues" evidence="1">
    <location>
        <begin position="14"/>
        <end position="24"/>
    </location>
</feature>
<name>A0AAD2VCH9_ECOLX</name>
<dbReference type="EMBL" id="ABNTJI010000076">
    <property type="protein sequence ID" value="ELO0485063.1"/>
    <property type="molecule type" value="Genomic_DNA"/>
</dbReference>
<sequence>MTNKESTNTPSQKTNREHENMALEHESERFAPCAFVLDEFLKKYSRSERMKMAAQYGPNKQGNCPPA</sequence>
<evidence type="ECO:0000256" key="1">
    <source>
        <dbReference type="SAM" id="MobiDB-lite"/>
    </source>
</evidence>
<feature type="compositionally biased region" description="Polar residues" evidence="1">
    <location>
        <begin position="1"/>
        <end position="13"/>
    </location>
</feature>
<accession>A0AAD2VCH9</accession>
<reference evidence="2" key="1">
    <citation type="submission" date="2023-07" db="EMBL/GenBank/DDBJ databases">
        <authorList>
            <consortium name="GenomeTrakr network: Whole genome sequencing for foodborne pathogen traceback"/>
        </authorList>
    </citation>
    <scope>NUCLEOTIDE SEQUENCE</scope>
    <source>
        <strain evidence="2">RM7211</strain>
    </source>
</reference>
<dbReference type="Proteomes" id="UP001183362">
    <property type="component" value="Unassembled WGS sequence"/>
</dbReference>
<protein>
    <submittedName>
        <fullName evidence="2">Uncharacterized protein</fullName>
    </submittedName>
</protein>
<comment type="caution">
    <text evidence="2">The sequence shown here is derived from an EMBL/GenBank/DDBJ whole genome shotgun (WGS) entry which is preliminary data.</text>
</comment>
<organism evidence="2 3">
    <name type="scientific">Escherichia coli O33</name>
    <dbReference type="NCBI Taxonomy" id="1010802"/>
    <lineage>
        <taxon>Bacteria</taxon>
        <taxon>Pseudomonadati</taxon>
        <taxon>Pseudomonadota</taxon>
        <taxon>Gammaproteobacteria</taxon>
        <taxon>Enterobacterales</taxon>
        <taxon>Enterobacteriaceae</taxon>
        <taxon>Escherichia</taxon>
    </lineage>
</organism>
<evidence type="ECO:0000313" key="2">
    <source>
        <dbReference type="EMBL" id="ELO0485063.1"/>
    </source>
</evidence>
<gene>
    <name evidence="2" type="ORF">QY721_004993</name>
</gene>
<proteinExistence type="predicted"/>
<feature type="region of interest" description="Disordered" evidence="1">
    <location>
        <begin position="1"/>
        <end position="24"/>
    </location>
</feature>
<evidence type="ECO:0000313" key="3">
    <source>
        <dbReference type="Proteomes" id="UP001183362"/>
    </source>
</evidence>
<dbReference type="AlphaFoldDB" id="A0AAD2VCH9"/>